<dbReference type="EMBL" id="CAJEWN010000004">
    <property type="protein sequence ID" value="CAD2125580.1"/>
    <property type="molecule type" value="Genomic_DNA"/>
</dbReference>
<feature type="region of interest" description="Disordered" evidence="1">
    <location>
        <begin position="154"/>
        <end position="339"/>
    </location>
</feature>
<feature type="compositionally biased region" description="Pro residues" evidence="1">
    <location>
        <begin position="291"/>
        <end position="302"/>
    </location>
</feature>
<sequence>MFTTSIPHLNTNQEVYAPSQYQQPQPQQQQIYSQQYPAEHLIPPEQQQQQYTPPPIPQLSFRSPNGQYSPIWAPAGVAFAVPAPAPANAGYAYYAPNTPSNNFQQGNGYDNTYNQQQPRKPPVLLVGNFPPSATVRPTINPFLFHQTQSPAITRYSPPFGVPQQFYNTPPPPAYQPYGQQEQYGQQSPRPSPPINRQPGYEQGIPPEIPGRQQPGEYEVPEISQPRLPGRIPGQVPGRFPGRPEVPHEEITSGYEVPEVPGVTGTTEQVPGRVPEVPGFSTPTAFTHGATSPPPGVTPPPVPTTGLTLPPGATLPPGVSFPPGATLPPGVSTWIHSSTW</sequence>
<proteinExistence type="predicted"/>
<name>A0A6V7TM01_MELEN</name>
<reference evidence="2 3" key="1">
    <citation type="submission" date="2020-08" db="EMBL/GenBank/DDBJ databases">
        <authorList>
            <person name="Koutsovoulos G."/>
            <person name="Danchin GJ E."/>
        </authorList>
    </citation>
    <scope>NUCLEOTIDE SEQUENCE [LARGE SCALE GENOMIC DNA]</scope>
</reference>
<protein>
    <submittedName>
        <fullName evidence="2">Uncharacterized protein</fullName>
    </submittedName>
</protein>
<feature type="compositionally biased region" description="Polar residues" evidence="1">
    <location>
        <begin position="1"/>
        <end position="14"/>
    </location>
</feature>
<feature type="compositionally biased region" description="Low complexity" evidence="1">
    <location>
        <begin position="16"/>
        <end position="51"/>
    </location>
</feature>
<dbReference type="Proteomes" id="UP000580250">
    <property type="component" value="Unassembled WGS sequence"/>
</dbReference>
<feature type="region of interest" description="Disordered" evidence="1">
    <location>
        <begin position="1"/>
        <end position="63"/>
    </location>
</feature>
<evidence type="ECO:0000313" key="2">
    <source>
        <dbReference type="EMBL" id="CAD2125580.1"/>
    </source>
</evidence>
<evidence type="ECO:0000256" key="1">
    <source>
        <dbReference type="SAM" id="MobiDB-lite"/>
    </source>
</evidence>
<gene>
    <name evidence="2" type="ORF">MENT_LOCUS1171</name>
</gene>
<dbReference type="AlphaFoldDB" id="A0A6V7TM01"/>
<feature type="compositionally biased region" description="Low complexity" evidence="1">
    <location>
        <begin position="303"/>
        <end position="317"/>
    </location>
</feature>
<evidence type="ECO:0000313" key="3">
    <source>
        <dbReference type="Proteomes" id="UP000580250"/>
    </source>
</evidence>
<accession>A0A6V7TM01</accession>
<organism evidence="2 3">
    <name type="scientific">Meloidogyne enterolobii</name>
    <name type="common">Root-knot nematode worm</name>
    <name type="synonym">Meloidogyne mayaguensis</name>
    <dbReference type="NCBI Taxonomy" id="390850"/>
    <lineage>
        <taxon>Eukaryota</taxon>
        <taxon>Metazoa</taxon>
        <taxon>Ecdysozoa</taxon>
        <taxon>Nematoda</taxon>
        <taxon>Chromadorea</taxon>
        <taxon>Rhabditida</taxon>
        <taxon>Tylenchina</taxon>
        <taxon>Tylenchomorpha</taxon>
        <taxon>Tylenchoidea</taxon>
        <taxon>Meloidogynidae</taxon>
        <taxon>Meloidogyninae</taxon>
        <taxon>Meloidogyne</taxon>
    </lineage>
</organism>
<comment type="caution">
    <text evidence="2">The sequence shown here is derived from an EMBL/GenBank/DDBJ whole genome shotgun (WGS) entry which is preliminary data.</text>
</comment>
<feature type="compositionally biased region" description="Low complexity" evidence="1">
    <location>
        <begin position="175"/>
        <end position="188"/>
    </location>
</feature>